<dbReference type="RefSeq" id="WP_236866758.1">
    <property type="nucleotide sequence ID" value="NZ_BAABAZ010000013.1"/>
</dbReference>
<sequence>MNRPRASRPVLIAVAIGLSAVLTACTGGSGDSQNPADSGSVADDSAPQEVTDEGEGSAPAGEDGSAEAAGLDPANLPEPVATGEIPAVVEGDDAGEATMTVNFYGLKREGQTVVGQFSFAVNSDASDEAQWIYDYLGKQSWHPFLVDSVNLKRHGVVGSAGGKAQTNSQGPKFRPGQTFYAFAVFAAPPEDVTTMDVSVIDGMPLVTGVEVQ</sequence>
<dbReference type="EMBL" id="BAABAZ010000013">
    <property type="protein sequence ID" value="GAA4285618.1"/>
    <property type="molecule type" value="Genomic_DNA"/>
</dbReference>
<feature type="signal peptide" evidence="2">
    <location>
        <begin position="1"/>
        <end position="24"/>
    </location>
</feature>
<keyword evidence="2" id="KW-0732">Signal</keyword>
<evidence type="ECO:0000256" key="1">
    <source>
        <dbReference type="SAM" id="MobiDB-lite"/>
    </source>
</evidence>
<proteinExistence type="predicted"/>
<gene>
    <name evidence="3" type="ORF">GCM10022261_31490</name>
</gene>
<evidence type="ECO:0000256" key="2">
    <source>
        <dbReference type="SAM" id="SignalP"/>
    </source>
</evidence>
<evidence type="ECO:0000313" key="4">
    <source>
        <dbReference type="Proteomes" id="UP001501586"/>
    </source>
</evidence>
<comment type="caution">
    <text evidence="3">The sequence shown here is derived from an EMBL/GenBank/DDBJ whole genome shotgun (WGS) entry which is preliminary data.</text>
</comment>
<reference evidence="4" key="1">
    <citation type="journal article" date="2019" name="Int. J. Syst. Evol. Microbiol.">
        <title>The Global Catalogue of Microorganisms (GCM) 10K type strain sequencing project: providing services to taxonomists for standard genome sequencing and annotation.</title>
        <authorList>
            <consortium name="The Broad Institute Genomics Platform"/>
            <consortium name="The Broad Institute Genome Sequencing Center for Infectious Disease"/>
            <person name="Wu L."/>
            <person name="Ma J."/>
        </authorList>
    </citation>
    <scope>NUCLEOTIDE SEQUENCE [LARGE SCALE GENOMIC DNA]</scope>
    <source>
        <strain evidence="4">JCM 17458</strain>
    </source>
</reference>
<dbReference type="PROSITE" id="PS51257">
    <property type="entry name" value="PROKAR_LIPOPROTEIN"/>
    <property type="match status" value="1"/>
</dbReference>
<feature type="chain" id="PRO_5046966975" evidence="2">
    <location>
        <begin position="25"/>
        <end position="212"/>
    </location>
</feature>
<protein>
    <submittedName>
        <fullName evidence="3">Uncharacterized protein</fullName>
    </submittedName>
</protein>
<accession>A0ABP8ENP7</accession>
<name>A0ABP8ENP7_9MICO</name>
<dbReference type="Proteomes" id="UP001501586">
    <property type="component" value="Unassembled WGS sequence"/>
</dbReference>
<feature type="region of interest" description="Disordered" evidence="1">
    <location>
        <begin position="24"/>
        <end position="79"/>
    </location>
</feature>
<organism evidence="3 4">
    <name type="scientific">Brevibacterium daeguense</name>
    <dbReference type="NCBI Taxonomy" id="909936"/>
    <lineage>
        <taxon>Bacteria</taxon>
        <taxon>Bacillati</taxon>
        <taxon>Actinomycetota</taxon>
        <taxon>Actinomycetes</taxon>
        <taxon>Micrococcales</taxon>
        <taxon>Brevibacteriaceae</taxon>
        <taxon>Brevibacterium</taxon>
    </lineage>
</organism>
<keyword evidence="4" id="KW-1185">Reference proteome</keyword>
<evidence type="ECO:0000313" key="3">
    <source>
        <dbReference type="EMBL" id="GAA4285618.1"/>
    </source>
</evidence>